<evidence type="ECO:0000256" key="1">
    <source>
        <dbReference type="ARBA" id="ARBA00008307"/>
    </source>
</evidence>
<dbReference type="InterPro" id="IPR024810">
    <property type="entry name" value="MAB21L/cGLR"/>
</dbReference>
<proteinExistence type="inferred from homology"/>
<feature type="domain" description="Mab-21-like HhH/H2TH-like" evidence="3">
    <location>
        <begin position="273"/>
        <end position="363"/>
    </location>
</feature>
<evidence type="ECO:0000313" key="5">
    <source>
        <dbReference type="Proteomes" id="UP001208570"/>
    </source>
</evidence>
<feature type="domain" description="Mab-21-like nucleotidyltransferase" evidence="2">
    <location>
        <begin position="184"/>
        <end position="267"/>
    </location>
</feature>
<gene>
    <name evidence="4" type="ORF">LSH36_130g04007</name>
</gene>
<dbReference type="PANTHER" id="PTHR10656:SF69">
    <property type="entry name" value="MAB-21-LIKE HHH_H2TH-LIKE DOMAIN-CONTAINING PROTEIN"/>
    <property type="match status" value="1"/>
</dbReference>
<evidence type="ECO:0000259" key="2">
    <source>
        <dbReference type="Pfam" id="PF03281"/>
    </source>
</evidence>
<dbReference type="InterPro" id="IPR046906">
    <property type="entry name" value="Mab-21_HhH/H2TH-like"/>
</dbReference>
<protein>
    <recommendedName>
        <fullName evidence="6">Mab-21-like HhH/H2TH-like domain-containing protein</fullName>
    </recommendedName>
</protein>
<evidence type="ECO:0008006" key="6">
    <source>
        <dbReference type="Google" id="ProtNLM"/>
    </source>
</evidence>
<dbReference type="EMBL" id="JAODUP010000130">
    <property type="protein sequence ID" value="KAK2160581.1"/>
    <property type="molecule type" value="Genomic_DNA"/>
</dbReference>
<organism evidence="4 5">
    <name type="scientific">Paralvinella palmiformis</name>
    <dbReference type="NCBI Taxonomy" id="53620"/>
    <lineage>
        <taxon>Eukaryota</taxon>
        <taxon>Metazoa</taxon>
        <taxon>Spiralia</taxon>
        <taxon>Lophotrochozoa</taxon>
        <taxon>Annelida</taxon>
        <taxon>Polychaeta</taxon>
        <taxon>Sedentaria</taxon>
        <taxon>Canalipalpata</taxon>
        <taxon>Terebellida</taxon>
        <taxon>Terebelliformia</taxon>
        <taxon>Alvinellidae</taxon>
        <taxon>Paralvinella</taxon>
    </lineage>
</organism>
<dbReference type="Proteomes" id="UP001208570">
    <property type="component" value="Unassembled WGS sequence"/>
</dbReference>
<dbReference type="AlphaFoldDB" id="A0AAD9JX97"/>
<sequence length="700" mass="80610">MEPADGSLWCILDSFLPRWYLEGSARTPMIKVLTTAENILNTDSEHLSSNLKNVPESTALRMVAFGSSKFKSKIVGSLRGALNIPAYHRNWKSTESDEISPDIDILHVFMLDVQHHRTSDQYAAFVTSSERTRPGYVRVVYRKARYFPEQFVDAIVTVDRESYLSSEGVKNAFNNIRAFRSDSGPAMQGKDLDLDIDFVPCFLCKSFPPEADEWRLRDRLAAWPPKQTIDKITKTDSGLVPCGHRLSQSRAIEWRISFAEYEQMLIETLSLKQKQCYVIFKTLVKYVTSPHAAISSYCLLNTLFWTMERIPNRIWDAEFSLGLCFKSLLDLLIYYLVNHDLPQYFIPTCNLIGPIPRDHIRGILRSLHTLRTYTLSVVREFTKQYSFRDMFSEDGILHLFFNGIKVGNRMQIQTENMKDYLRLCLNQKQIEGAVATIDKCCMLGRLTGCDMSVYDYLERMCFGGVNERIFTGDELTCLAAIYALFHLTERDDEIKQKMKDYGSELFSEAQSGQISNESKVYYGAFLYKCGNYATALDLLKPILRKSGGASVFRFFRLLGKSYCPVLDAVIKEVIHMDISAQQMAYYTSIQCCVDDERTELIRPLMNEFRELCLPTSDHCLWLGYTYGRLLNEFDSAITYLYKAADFDVSDYLSTCRKTCYSQMVELWKSKKFRCDPDEILWIEVGLLGLNKDRLGKPYTD</sequence>
<name>A0AAD9JX97_9ANNE</name>
<comment type="caution">
    <text evidence="4">The sequence shown here is derived from an EMBL/GenBank/DDBJ whole genome shotgun (WGS) entry which is preliminary data.</text>
</comment>
<evidence type="ECO:0000259" key="3">
    <source>
        <dbReference type="Pfam" id="PF20266"/>
    </source>
</evidence>
<comment type="similarity">
    <text evidence="1">Belongs to the mab-21 family.</text>
</comment>
<dbReference type="Gene3D" id="1.10.1410.40">
    <property type="match status" value="1"/>
</dbReference>
<dbReference type="SMART" id="SM01265">
    <property type="entry name" value="Mab-21"/>
    <property type="match status" value="1"/>
</dbReference>
<evidence type="ECO:0000313" key="4">
    <source>
        <dbReference type="EMBL" id="KAK2160581.1"/>
    </source>
</evidence>
<dbReference type="Pfam" id="PF03281">
    <property type="entry name" value="Mab-21"/>
    <property type="match status" value="1"/>
</dbReference>
<accession>A0AAD9JX97</accession>
<dbReference type="PANTHER" id="PTHR10656">
    <property type="entry name" value="CELL FATE DETERMINING PROTEIN MAB21-RELATED"/>
    <property type="match status" value="1"/>
</dbReference>
<dbReference type="InterPro" id="IPR046903">
    <property type="entry name" value="Mab-21-like_nuc_Trfase"/>
</dbReference>
<dbReference type="Pfam" id="PF20266">
    <property type="entry name" value="Mab-21_C"/>
    <property type="match status" value="1"/>
</dbReference>
<reference evidence="4" key="1">
    <citation type="journal article" date="2023" name="Mol. Biol. Evol.">
        <title>Third-Generation Sequencing Reveals the Adaptive Role of the Epigenome in Three Deep-Sea Polychaetes.</title>
        <authorList>
            <person name="Perez M."/>
            <person name="Aroh O."/>
            <person name="Sun Y."/>
            <person name="Lan Y."/>
            <person name="Juniper S.K."/>
            <person name="Young C.R."/>
            <person name="Angers B."/>
            <person name="Qian P.Y."/>
        </authorList>
    </citation>
    <scope>NUCLEOTIDE SEQUENCE</scope>
    <source>
        <strain evidence="4">P08H-3</strain>
    </source>
</reference>
<keyword evidence="5" id="KW-1185">Reference proteome</keyword>